<dbReference type="AlphaFoldDB" id="A0A3B1ASN2"/>
<gene>
    <name evidence="1" type="ORF">MNBD_GAMMA19-1115</name>
</gene>
<dbReference type="EMBL" id="UOFV01000310">
    <property type="protein sequence ID" value="VAX02378.1"/>
    <property type="molecule type" value="Genomic_DNA"/>
</dbReference>
<sequence>MRRFIAHLLIFSVIATNVAWAMDDCFSQYSNNEVSGLALSGGLSNDNQSNDACDERCVGWLHLVAITPTTKLDYFPFTREEVVRTDISFHSLDKTPPIRPPQI</sequence>
<protein>
    <submittedName>
        <fullName evidence="1">Uncharacterized protein</fullName>
    </submittedName>
</protein>
<organism evidence="1">
    <name type="scientific">hydrothermal vent metagenome</name>
    <dbReference type="NCBI Taxonomy" id="652676"/>
    <lineage>
        <taxon>unclassified sequences</taxon>
        <taxon>metagenomes</taxon>
        <taxon>ecological metagenomes</taxon>
    </lineage>
</organism>
<reference evidence="1" key="1">
    <citation type="submission" date="2018-06" db="EMBL/GenBank/DDBJ databases">
        <authorList>
            <person name="Zhirakovskaya E."/>
        </authorList>
    </citation>
    <scope>NUCLEOTIDE SEQUENCE</scope>
</reference>
<proteinExistence type="predicted"/>
<evidence type="ECO:0000313" key="1">
    <source>
        <dbReference type="EMBL" id="VAX02378.1"/>
    </source>
</evidence>
<name>A0A3B1ASN2_9ZZZZ</name>
<accession>A0A3B1ASN2</accession>